<comment type="caution">
    <text evidence="1">The sequence shown here is derived from an EMBL/GenBank/DDBJ whole genome shotgun (WGS) entry which is preliminary data.</text>
</comment>
<evidence type="ECO:0000313" key="2">
    <source>
        <dbReference type="Proteomes" id="UP001182042"/>
    </source>
</evidence>
<protein>
    <submittedName>
        <fullName evidence="1">Uncharacterized protein</fullName>
    </submittedName>
</protein>
<sequence length="115" mass="12809">MTLGLTTPASAASNSITIKVDAPYYMPGAKSVDVVASKSSGKRVYYTMYLQQLYTDGWKTKQSLKGEFVKSTPTKRFYISTMITGQYRIKLKAYSNAGKTKHTGTYYSKSFAVTR</sequence>
<dbReference type="Proteomes" id="UP001182042">
    <property type="component" value="Unassembled WGS sequence"/>
</dbReference>
<name>A0AAE3WKQ3_BACPU</name>
<proteinExistence type="predicted"/>
<reference evidence="1" key="1">
    <citation type="submission" date="2019-07" db="EMBL/GenBank/DDBJ databases">
        <title>Phylogenomic Reclassification of ATCC Bacillus Strains and Various Taxa within the Genus Bacillus.</title>
        <authorList>
            <person name="Riojas M.A."/>
            <person name="Frank A.M."/>
            <person name="Fenn S.L."/>
            <person name="King S."/>
            <person name="Brower S."/>
            <person name="Hazbon M.H."/>
        </authorList>
    </citation>
    <scope>NUCLEOTIDE SEQUENCE</scope>
    <source>
        <strain evidence="1">ATCC 27142</strain>
    </source>
</reference>
<organism evidence="1 2">
    <name type="scientific">Bacillus pumilus</name>
    <name type="common">Bacillus mesentericus</name>
    <dbReference type="NCBI Taxonomy" id="1408"/>
    <lineage>
        <taxon>Bacteria</taxon>
        <taxon>Bacillati</taxon>
        <taxon>Bacillota</taxon>
        <taxon>Bacilli</taxon>
        <taxon>Bacillales</taxon>
        <taxon>Bacillaceae</taxon>
        <taxon>Bacillus</taxon>
    </lineage>
</organism>
<dbReference type="AlphaFoldDB" id="A0AAE3WKQ3"/>
<dbReference type="RefSeq" id="WP_309415832.1">
    <property type="nucleotide sequence ID" value="NZ_CP187659.1"/>
</dbReference>
<gene>
    <name evidence="1" type="ORF">FO508_10260</name>
</gene>
<dbReference type="EMBL" id="VKQA01000002">
    <property type="protein sequence ID" value="MDR4250727.1"/>
    <property type="molecule type" value="Genomic_DNA"/>
</dbReference>
<accession>A0AAE3WKQ3</accession>
<evidence type="ECO:0000313" key="1">
    <source>
        <dbReference type="EMBL" id="MDR4250727.1"/>
    </source>
</evidence>